<reference evidence="7" key="1">
    <citation type="submission" date="2021-02" db="EMBL/GenBank/DDBJ databases">
        <authorList>
            <person name="Nowell W R."/>
        </authorList>
    </citation>
    <scope>NUCLEOTIDE SEQUENCE</scope>
    <source>
        <strain evidence="7">Ploen Becks lab</strain>
    </source>
</reference>
<evidence type="ECO:0000256" key="2">
    <source>
        <dbReference type="ARBA" id="ARBA00006772"/>
    </source>
</evidence>
<keyword evidence="5 6" id="KW-0472">Membrane</keyword>
<dbReference type="OrthoDB" id="6493944at2759"/>
<keyword evidence="4 6" id="KW-1133">Transmembrane helix</keyword>
<comment type="caution">
    <text evidence="7">The sequence shown here is derived from an EMBL/GenBank/DDBJ whole genome shotgun (WGS) entry which is preliminary data.</text>
</comment>
<evidence type="ECO:0000313" key="7">
    <source>
        <dbReference type="EMBL" id="CAF0745007.1"/>
    </source>
</evidence>
<dbReference type="PANTHER" id="PTHR10283:SF82">
    <property type="entry name" value="SOLUTE CARRIER FAMILY 13 MEMBER 2"/>
    <property type="match status" value="1"/>
</dbReference>
<dbReference type="Proteomes" id="UP000663879">
    <property type="component" value="Unassembled WGS sequence"/>
</dbReference>
<comment type="subcellular location">
    <subcellularLocation>
        <location evidence="1">Membrane</location>
        <topology evidence="1">Multi-pass membrane protein</topology>
    </subcellularLocation>
</comment>
<feature type="transmembrane region" description="Helical" evidence="6">
    <location>
        <begin position="251"/>
        <end position="271"/>
    </location>
</feature>
<dbReference type="GO" id="GO:0005886">
    <property type="term" value="C:plasma membrane"/>
    <property type="evidence" value="ECO:0007669"/>
    <property type="project" value="TreeGrafter"/>
</dbReference>
<evidence type="ECO:0000256" key="6">
    <source>
        <dbReference type="SAM" id="Phobius"/>
    </source>
</evidence>
<dbReference type="Pfam" id="PF00939">
    <property type="entry name" value="Na_sulph_symp"/>
    <property type="match status" value="1"/>
</dbReference>
<feature type="transmembrane region" description="Helical" evidence="6">
    <location>
        <begin position="509"/>
        <end position="530"/>
    </location>
</feature>
<evidence type="ECO:0000256" key="5">
    <source>
        <dbReference type="ARBA" id="ARBA00023136"/>
    </source>
</evidence>
<keyword evidence="8" id="KW-1185">Reference proteome</keyword>
<name>A0A813NV48_9BILA</name>
<feature type="transmembrane region" description="Helical" evidence="6">
    <location>
        <begin position="150"/>
        <end position="165"/>
    </location>
</feature>
<gene>
    <name evidence="7" type="ORF">OXX778_LOCUS3598</name>
</gene>
<feature type="transmembrane region" description="Helical" evidence="6">
    <location>
        <begin position="86"/>
        <end position="105"/>
    </location>
</feature>
<dbReference type="InterPro" id="IPR001898">
    <property type="entry name" value="SLC13A/DASS"/>
</dbReference>
<feature type="transmembrane region" description="Helical" evidence="6">
    <location>
        <begin position="550"/>
        <end position="572"/>
    </location>
</feature>
<dbReference type="EMBL" id="CAJNOC010000323">
    <property type="protein sequence ID" value="CAF0745007.1"/>
    <property type="molecule type" value="Genomic_DNA"/>
</dbReference>
<comment type="similarity">
    <text evidence="2">Belongs to the SLC13A/DASS transporter (TC 2.A.47) family. NADC subfamily.</text>
</comment>
<feature type="transmembrane region" description="Helical" evidence="6">
    <location>
        <begin position="291"/>
        <end position="318"/>
    </location>
</feature>
<protein>
    <submittedName>
        <fullName evidence="7">Uncharacterized protein</fullName>
    </submittedName>
</protein>
<proteinExistence type="inferred from homology"/>
<evidence type="ECO:0000313" key="8">
    <source>
        <dbReference type="Proteomes" id="UP000663879"/>
    </source>
</evidence>
<dbReference type="AlphaFoldDB" id="A0A813NV48"/>
<feature type="transmembrane region" description="Helical" evidence="6">
    <location>
        <begin position="17"/>
        <end position="36"/>
    </location>
</feature>
<feature type="transmembrane region" description="Helical" evidence="6">
    <location>
        <begin position="43"/>
        <end position="66"/>
    </location>
</feature>
<evidence type="ECO:0000256" key="3">
    <source>
        <dbReference type="ARBA" id="ARBA00022692"/>
    </source>
</evidence>
<feature type="transmembrane region" description="Helical" evidence="6">
    <location>
        <begin position="383"/>
        <end position="407"/>
    </location>
</feature>
<organism evidence="7 8">
    <name type="scientific">Brachionus calyciflorus</name>
    <dbReference type="NCBI Taxonomy" id="104777"/>
    <lineage>
        <taxon>Eukaryota</taxon>
        <taxon>Metazoa</taxon>
        <taxon>Spiralia</taxon>
        <taxon>Gnathifera</taxon>
        <taxon>Rotifera</taxon>
        <taxon>Eurotatoria</taxon>
        <taxon>Monogononta</taxon>
        <taxon>Pseudotrocha</taxon>
        <taxon>Ploima</taxon>
        <taxon>Brachionidae</taxon>
        <taxon>Brachionus</taxon>
    </lineage>
</organism>
<evidence type="ECO:0000256" key="1">
    <source>
        <dbReference type="ARBA" id="ARBA00004141"/>
    </source>
</evidence>
<dbReference type="GO" id="GO:0015137">
    <property type="term" value="F:citrate transmembrane transporter activity"/>
    <property type="evidence" value="ECO:0007669"/>
    <property type="project" value="TreeGrafter"/>
</dbReference>
<accession>A0A813NV48</accession>
<evidence type="ECO:0000256" key="4">
    <source>
        <dbReference type="ARBA" id="ARBA00022989"/>
    </source>
</evidence>
<dbReference type="GO" id="GO:0015141">
    <property type="term" value="F:succinate transmembrane transporter activity"/>
    <property type="evidence" value="ECO:0007669"/>
    <property type="project" value="TreeGrafter"/>
</dbReference>
<dbReference type="PANTHER" id="PTHR10283">
    <property type="entry name" value="SOLUTE CARRIER FAMILY 13 MEMBER"/>
    <property type="match status" value="1"/>
</dbReference>
<feature type="transmembrane region" description="Helical" evidence="6">
    <location>
        <begin position="352"/>
        <end position="371"/>
    </location>
</feature>
<sequence>MNLNSLCLPNSWLKRNLNLIFIISIPVAFLPIPVAIQDKPAYCAYILIIMSLYWITECLPIAVTSLLPVLLFPTFNILSSKCTSQIYFQDIQMLFFGGLVIAIGIEKTGLHERIALKIIMLFGSDPKWLLLGIMSVTGFLSLWISNTASASMMLPIVVALVKQLAKYNPAFAKPKVNKIVSYNRVQDVSTIKPSPSIIIDPKDEFKVQHVSYNDDEGAIHFDDEKVEDGGEEHDSNDTLETPASKKLMKGFCLGIAYSASIGGAGSLVGTTPNLLLKGYFDDKYPDGNLNFLTYMAFCLPVSIIMVFFAWIIMAFIWLPKSELLFFKKKPKNQKIDPLQKLIRARYQKLGSINWEQLSIGILFLLLVLLWLTRELFVIDGWAYFFGSKAYVSDTTPAILIVILTFIWPKKNIFAGHKYEHLLKWSDMVDFPWDVILLGGGSLAIAEGFEKSRLSYWVGDLLGSFLPKQKLIALIIIVVFCEFGTEFTSNTSMASIFIPIADSLARRNGILPHYFLLPMTICVSLAFMFPVATPPNAIVFGSGYIKIKDMIISGILIKIIGVFVLLLAATVWLNPIFSSAIVDTPSSNETLRSIFKAAAGDPCK</sequence>
<keyword evidence="3 6" id="KW-0812">Transmembrane</keyword>